<dbReference type="Pfam" id="PF13229">
    <property type="entry name" value="Beta_helix"/>
    <property type="match status" value="1"/>
</dbReference>
<evidence type="ECO:0000256" key="1">
    <source>
        <dbReference type="SAM" id="SignalP"/>
    </source>
</evidence>
<feature type="domain" description="Right handed beta helix" evidence="2">
    <location>
        <begin position="222"/>
        <end position="371"/>
    </location>
</feature>
<dbReference type="InterPro" id="IPR039448">
    <property type="entry name" value="Beta_helix"/>
</dbReference>
<gene>
    <name evidence="3" type="ORF">I5M32_13105</name>
</gene>
<dbReference type="SMART" id="SM00710">
    <property type="entry name" value="PbH1"/>
    <property type="match status" value="6"/>
</dbReference>
<proteinExistence type="predicted"/>
<comment type="caution">
    <text evidence="3">The sequence shown here is derived from an EMBL/GenBank/DDBJ whole genome shotgun (WGS) entry which is preliminary data.</text>
</comment>
<keyword evidence="1" id="KW-0732">Signal</keyword>
<dbReference type="Proteomes" id="UP000660024">
    <property type="component" value="Unassembled WGS sequence"/>
</dbReference>
<sequence length="561" mass="62005">MICLRNYCYVVIFLSAFFNCNSAICGLRSNSNSVKSLEATTYYIHPVLGNDANKGTSKALAFKTLAQVQKLKLKPGDKILLANGEIYVGCFNIINQQGNKLKPIKITSIKWDDDDNAQPAIIDFKGLEQGVLIQGCSFLEVSNLQLTANGYQALDNSQKMRCGVLINNLKQSLMTGICLNQLIIKDVYFENRGYKRGAEEVKSANGTQKYGWGIKVVNESKSLLKNLTINNCTISDVSHTGIKLTGKAQNIRNVSIENNRVKNTGGPGIQMSGVREVYVANNLVDHSGSTSDSRKWGRGSGLWTWGSSNILIEKNQFLNANGPGDSAGAHIDFNCDNVVIQYNFSRNNAGGFCEILGNNYNCAYRYNVSVNDGYRIKGKNGAFQEGKTLWLSGFQGTKATRKGPVNTYIYNNTVYCDSTIVPKIAFDNTSSGILIANNIFYTECNFKAVLGDQYKPDTENSLITENVIFSNNLFASRSSWPTEASIKDTNPFYGNPVFSGIEKKYINAFTPKNIKEIQHQGIDIIAFPFNRTKLNYPLKMDKDILGNKLIGKPNLGAIQPF</sequence>
<dbReference type="InterPro" id="IPR011050">
    <property type="entry name" value="Pectin_lyase_fold/virulence"/>
</dbReference>
<dbReference type="SUPFAM" id="SSF51126">
    <property type="entry name" value="Pectin lyase-like"/>
    <property type="match status" value="1"/>
</dbReference>
<keyword evidence="4" id="KW-1185">Reference proteome</keyword>
<evidence type="ECO:0000313" key="3">
    <source>
        <dbReference type="EMBL" id="MBK0383900.1"/>
    </source>
</evidence>
<accession>A0ABS1BLX0</accession>
<feature type="signal peptide" evidence="1">
    <location>
        <begin position="1"/>
        <end position="23"/>
    </location>
</feature>
<evidence type="ECO:0000259" key="2">
    <source>
        <dbReference type="Pfam" id="PF13229"/>
    </source>
</evidence>
<reference evidence="3 4" key="1">
    <citation type="submission" date="2020-12" db="EMBL/GenBank/DDBJ databases">
        <title>Bacterial novel species Pedobacter sp. SD-b isolated from soil.</title>
        <authorList>
            <person name="Jung H.-Y."/>
        </authorList>
    </citation>
    <scope>NUCLEOTIDE SEQUENCE [LARGE SCALE GENOMIC DNA]</scope>
    <source>
        <strain evidence="3 4">SD-b</strain>
    </source>
</reference>
<dbReference type="InterPro" id="IPR012334">
    <property type="entry name" value="Pectin_lyas_fold"/>
</dbReference>
<organism evidence="3 4">
    <name type="scientific">Pedobacter segetis</name>
    <dbReference type="NCBI Taxonomy" id="2793069"/>
    <lineage>
        <taxon>Bacteria</taxon>
        <taxon>Pseudomonadati</taxon>
        <taxon>Bacteroidota</taxon>
        <taxon>Sphingobacteriia</taxon>
        <taxon>Sphingobacteriales</taxon>
        <taxon>Sphingobacteriaceae</taxon>
        <taxon>Pedobacter</taxon>
    </lineage>
</organism>
<dbReference type="InterPro" id="IPR006626">
    <property type="entry name" value="PbH1"/>
</dbReference>
<feature type="chain" id="PRO_5045879181" evidence="1">
    <location>
        <begin position="24"/>
        <end position="561"/>
    </location>
</feature>
<dbReference type="EMBL" id="JAEHFY010000019">
    <property type="protein sequence ID" value="MBK0383900.1"/>
    <property type="molecule type" value="Genomic_DNA"/>
</dbReference>
<protein>
    <submittedName>
        <fullName evidence="3">Right-handed parallel beta-helix repeat-containing protein</fullName>
    </submittedName>
</protein>
<dbReference type="Gene3D" id="2.160.20.10">
    <property type="entry name" value="Single-stranded right-handed beta-helix, Pectin lyase-like"/>
    <property type="match status" value="1"/>
</dbReference>
<evidence type="ECO:0000313" key="4">
    <source>
        <dbReference type="Proteomes" id="UP000660024"/>
    </source>
</evidence>
<name>A0ABS1BLX0_9SPHI</name>